<dbReference type="Gramene" id="ONK78390">
    <property type="protein sequence ID" value="ONK78390"/>
    <property type="gene ID" value="A4U43_C02F18280"/>
</dbReference>
<evidence type="ECO:0000313" key="1">
    <source>
        <dbReference type="EMBL" id="ONK78390.1"/>
    </source>
</evidence>
<keyword evidence="2" id="KW-1185">Reference proteome</keyword>
<reference evidence="2" key="1">
    <citation type="journal article" date="2017" name="Nat. Commun.">
        <title>The asparagus genome sheds light on the origin and evolution of a young Y chromosome.</title>
        <authorList>
            <person name="Harkess A."/>
            <person name="Zhou J."/>
            <person name="Xu C."/>
            <person name="Bowers J.E."/>
            <person name="Van der Hulst R."/>
            <person name="Ayyampalayam S."/>
            <person name="Mercati F."/>
            <person name="Riccardi P."/>
            <person name="McKain M.R."/>
            <person name="Kakrana A."/>
            <person name="Tang H."/>
            <person name="Ray J."/>
            <person name="Groenendijk J."/>
            <person name="Arikit S."/>
            <person name="Mathioni S.M."/>
            <person name="Nakano M."/>
            <person name="Shan H."/>
            <person name="Telgmann-Rauber A."/>
            <person name="Kanno A."/>
            <person name="Yue Z."/>
            <person name="Chen H."/>
            <person name="Li W."/>
            <person name="Chen Y."/>
            <person name="Xu X."/>
            <person name="Zhang Y."/>
            <person name="Luo S."/>
            <person name="Chen H."/>
            <person name="Gao J."/>
            <person name="Mao Z."/>
            <person name="Pires J.C."/>
            <person name="Luo M."/>
            <person name="Kudrna D."/>
            <person name="Wing R.A."/>
            <person name="Meyers B.C."/>
            <person name="Yi K."/>
            <person name="Kong H."/>
            <person name="Lavrijsen P."/>
            <person name="Sunseri F."/>
            <person name="Falavigna A."/>
            <person name="Ye Y."/>
            <person name="Leebens-Mack J.H."/>
            <person name="Chen G."/>
        </authorList>
    </citation>
    <scope>NUCLEOTIDE SEQUENCE [LARGE SCALE GENOMIC DNA]</scope>
    <source>
        <strain evidence="2">cv. DH0086</strain>
    </source>
</reference>
<organism evidence="1 2">
    <name type="scientific">Asparagus officinalis</name>
    <name type="common">Garden asparagus</name>
    <dbReference type="NCBI Taxonomy" id="4686"/>
    <lineage>
        <taxon>Eukaryota</taxon>
        <taxon>Viridiplantae</taxon>
        <taxon>Streptophyta</taxon>
        <taxon>Embryophyta</taxon>
        <taxon>Tracheophyta</taxon>
        <taxon>Spermatophyta</taxon>
        <taxon>Magnoliopsida</taxon>
        <taxon>Liliopsida</taxon>
        <taxon>Asparagales</taxon>
        <taxon>Asparagaceae</taxon>
        <taxon>Asparagoideae</taxon>
        <taxon>Asparagus</taxon>
    </lineage>
</organism>
<dbReference type="AlphaFoldDB" id="A0A5P1FP25"/>
<name>A0A5P1FP25_ASPOF</name>
<proteinExistence type="predicted"/>
<dbReference type="EMBL" id="CM007382">
    <property type="protein sequence ID" value="ONK78390.1"/>
    <property type="molecule type" value="Genomic_DNA"/>
</dbReference>
<gene>
    <name evidence="1" type="ORF">A4U43_C02F18280</name>
</gene>
<dbReference type="Proteomes" id="UP000243459">
    <property type="component" value="Chromosome 2"/>
</dbReference>
<sequence>MSTSDSDTEPDPSPVPQSILDALSVATVADPSLLCRHDPSCGGHVVPHVRCIEPWLLAAILPPCCRLPATLNFAGGGADWGEDVERRGSGVVARGAYECGRRFRGSVERPRRPGALGSVILAAVRAIGGLLLAYGTGSPGSIESTGSTSVSGLFDCLWPRLCGPRPDLMQVSIYASSTAAGTAIDGSSTGSAARKATVYASGDGRGGYE</sequence>
<accession>A0A5P1FP25</accession>
<protein>
    <submittedName>
        <fullName evidence="1">Uncharacterized protein</fullName>
    </submittedName>
</protein>
<evidence type="ECO:0000313" key="2">
    <source>
        <dbReference type="Proteomes" id="UP000243459"/>
    </source>
</evidence>